<dbReference type="GO" id="GO:0008061">
    <property type="term" value="F:chitin binding"/>
    <property type="evidence" value="ECO:0007669"/>
    <property type="project" value="TreeGrafter"/>
</dbReference>
<dbReference type="EMBL" id="JABSTV010001249">
    <property type="protein sequence ID" value="KAH7962987.1"/>
    <property type="molecule type" value="Genomic_DNA"/>
</dbReference>
<dbReference type="PROSITE" id="PS51910">
    <property type="entry name" value="GH18_2"/>
    <property type="match status" value="1"/>
</dbReference>
<dbReference type="SUPFAM" id="SSF51445">
    <property type="entry name" value="(Trans)glycosidases"/>
    <property type="match status" value="1"/>
</dbReference>
<evidence type="ECO:0000313" key="4">
    <source>
        <dbReference type="EMBL" id="KAH7962987.1"/>
    </source>
</evidence>
<evidence type="ECO:0000256" key="2">
    <source>
        <dbReference type="SAM" id="Phobius"/>
    </source>
</evidence>
<dbReference type="Pfam" id="PF00704">
    <property type="entry name" value="Glyco_hydro_18"/>
    <property type="match status" value="1"/>
</dbReference>
<dbReference type="VEuPathDB" id="VectorBase:RSAN_058148"/>
<sequence length="545" mass="58070">MPSTAGRSSERTAELGDVIVSATAASRLTFHFSPVLSSACDFGYGSYFDLVQNSDATATSTATASSNMYGYAEAEPVVEVNSLEESRAGAVGTDVLLSVACLLSVLIGLLALAVALEALLLRMLNLDAPPSASQHTTRPTPARQPRLQRHQQQMHHEEKSRGGEERALLSSLPNSAYQSSRKMFCLFNESPPNGSSVRHGYGLDSFPHQLCTDAVLCCAGLELPTMELDVNSAKALRFAALRLTHAQLRLWLCVGGDEERSKGFGRAAEDAEARRRLVSGAIGWLQESGFQGLLLHWAPPGPQNTQQFVRILAPLKVALDLTGQSLGAVIPLDDEQRARFDAPAVGDLLGHHAVLVLPDGSAAWQYNRTFLPYSQQVVEQYARAADELSHEACYLVTLCGTSLALEDRNMWDVGDPARGPGTLGNGSLPGLAALDEVKRYGTYSRLGTQWAGYLTAVTLRELLADLANATSSRGATACLGVADPEWDDFAARCRPGLRFPLTRVVAAAALGIKALAEDEPASPTTPAASSSTATEAPRDDALIGA</sequence>
<feature type="region of interest" description="Disordered" evidence="1">
    <location>
        <begin position="130"/>
        <end position="166"/>
    </location>
</feature>
<feature type="compositionally biased region" description="Basic and acidic residues" evidence="1">
    <location>
        <begin position="154"/>
        <end position="166"/>
    </location>
</feature>
<protein>
    <recommendedName>
        <fullName evidence="3">GH18 domain-containing protein</fullName>
    </recommendedName>
</protein>
<dbReference type="PANTHER" id="PTHR11177:SF144">
    <property type="entry name" value="CHITINASE 5"/>
    <property type="match status" value="1"/>
</dbReference>
<dbReference type="AlphaFoldDB" id="A0A9D4Q1X0"/>
<accession>A0A9D4Q1X0</accession>
<evidence type="ECO:0000256" key="1">
    <source>
        <dbReference type="SAM" id="MobiDB-lite"/>
    </source>
</evidence>
<name>A0A9D4Q1X0_RHISA</name>
<dbReference type="Gene3D" id="3.20.20.80">
    <property type="entry name" value="Glycosidases"/>
    <property type="match status" value="1"/>
</dbReference>
<keyword evidence="2" id="KW-0812">Transmembrane</keyword>
<reference evidence="4" key="1">
    <citation type="journal article" date="2020" name="Cell">
        <title>Large-Scale Comparative Analyses of Tick Genomes Elucidate Their Genetic Diversity and Vector Capacities.</title>
        <authorList>
            <consortium name="Tick Genome and Microbiome Consortium (TIGMIC)"/>
            <person name="Jia N."/>
            <person name="Wang J."/>
            <person name="Shi W."/>
            <person name="Du L."/>
            <person name="Sun Y."/>
            <person name="Zhan W."/>
            <person name="Jiang J.F."/>
            <person name="Wang Q."/>
            <person name="Zhang B."/>
            <person name="Ji P."/>
            <person name="Bell-Sakyi L."/>
            <person name="Cui X.M."/>
            <person name="Yuan T.T."/>
            <person name="Jiang B.G."/>
            <person name="Yang W.F."/>
            <person name="Lam T.T."/>
            <person name="Chang Q.C."/>
            <person name="Ding S.J."/>
            <person name="Wang X.J."/>
            <person name="Zhu J.G."/>
            <person name="Ruan X.D."/>
            <person name="Zhao L."/>
            <person name="Wei J.T."/>
            <person name="Ye R.Z."/>
            <person name="Que T.C."/>
            <person name="Du C.H."/>
            <person name="Zhou Y.H."/>
            <person name="Cheng J.X."/>
            <person name="Dai P.F."/>
            <person name="Guo W.B."/>
            <person name="Han X.H."/>
            <person name="Huang E.J."/>
            <person name="Li L.F."/>
            <person name="Wei W."/>
            <person name="Gao Y.C."/>
            <person name="Liu J.Z."/>
            <person name="Shao H.Z."/>
            <person name="Wang X."/>
            <person name="Wang C.C."/>
            <person name="Yang T.C."/>
            <person name="Huo Q.B."/>
            <person name="Li W."/>
            <person name="Chen H.Y."/>
            <person name="Chen S.E."/>
            <person name="Zhou L.G."/>
            <person name="Ni X.B."/>
            <person name="Tian J.H."/>
            <person name="Sheng Y."/>
            <person name="Liu T."/>
            <person name="Pan Y.S."/>
            <person name="Xia L.Y."/>
            <person name="Li J."/>
            <person name="Zhao F."/>
            <person name="Cao W.C."/>
        </authorList>
    </citation>
    <scope>NUCLEOTIDE SEQUENCE</scope>
    <source>
        <strain evidence="4">Rsan-2018</strain>
    </source>
</reference>
<feature type="domain" description="GH18" evidence="3">
    <location>
        <begin position="181"/>
        <end position="512"/>
    </location>
</feature>
<feature type="compositionally biased region" description="Low complexity" evidence="1">
    <location>
        <begin position="521"/>
        <end position="535"/>
    </location>
</feature>
<dbReference type="Proteomes" id="UP000821837">
    <property type="component" value="Chromosome 3"/>
</dbReference>
<feature type="compositionally biased region" description="Basic and acidic residues" evidence="1">
    <location>
        <begin position="536"/>
        <end position="545"/>
    </location>
</feature>
<comment type="caution">
    <text evidence="4">The sequence shown here is derived from an EMBL/GenBank/DDBJ whole genome shotgun (WGS) entry which is preliminary data.</text>
</comment>
<keyword evidence="2" id="KW-1133">Transmembrane helix</keyword>
<dbReference type="InterPro" id="IPR017853">
    <property type="entry name" value="GH"/>
</dbReference>
<evidence type="ECO:0000259" key="3">
    <source>
        <dbReference type="PROSITE" id="PS51910"/>
    </source>
</evidence>
<reference evidence="4" key="2">
    <citation type="submission" date="2021-09" db="EMBL/GenBank/DDBJ databases">
        <authorList>
            <person name="Jia N."/>
            <person name="Wang J."/>
            <person name="Shi W."/>
            <person name="Du L."/>
            <person name="Sun Y."/>
            <person name="Zhan W."/>
            <person name="Jiang J."/>
            <person name="Wang Q."/>
            <person name="Zhang B."/>
            <person name="Ji P."/>
            <person name="Sakyi L.B."/>
            <person name="Cui X."/>
            <person name="Yuan T."/>
            <person name="Jiang B."/>
            <person name="Yang W."/>
            <person name="Lam T.T.-Y."/>
            <person name="Chang Q."/>
            <person name="Ding S."/>
            <person name="Wang X."/>
            <person name="Zhu J."/>
            <person name="Ruan X."/>
            <person name="Zhao L."/>
            <person name="Wei J."/>
            <person name="Que T."/>
            <person name="Du C."/>
            <person name="Cheng J."/>
            <person name="Dai P."/>
            <person name="Han X."/>
            <person name="Huang E."/>
            <person name="Gao Y."/>
            <person name="Liu J."/>
            <person name="Shao H."/>
            <person name="Ye R."/>
            <person name="Li L."/>
            <person name="Wei W."/>
            <person name="Wang X."/>
            <person name="Wang C."/>
            <person name="Huo Q."/>
            <person name="Li W."/>
            <person name="Guo W."/>
            <person name="Chen H."/>
            <person name="Chen S."/>
            <person name="Zhou L."/>
            <person name="Zhou L."/>
            <person name="Ni X."/>
            <person name="Tian J."/>
            <person name="Zhou Y."/>
            <person name="Sheng Y."/>
            <person name="Liu T."/>
            <person name="Pan Y."/>
            <person name="Xia L."/>
            <person name="Li J."/>
            <person name="Zhao F."/>
            <person name="Cao W."/>
        </authorList>
    </citation>
    <scope>NUCLEOTIDE SEQUENCE</scope>
    <source>
        <strain evidence="4">Rsan-2018</strain>
        <tissue evidence="4">Larvae</tissue>
    </source>
</reference>
<evidence type="ECO:0000313" key="5">
    <source>
        <dbReference type="Proteomes" id="UP000821837"/>
    </source>
</evidence>
<dbReference type="InterPro" id="IPR001223">
    <property type="entry name" value="Glyco_hydro18_cat"/>
</dbReference>
<keyword evidence="2" id="KW-0472">Membrane</keyword>
<organism evidence="4 5">
    <name type="scientific">Rhipicephalus sanguineus</name>
    <name type="common">Brown dog tick</name>
    <name type="synonym">Ixodes sanguineus</name>
    <dbReference type="NCBI Taxonomy" id="34632"/>
    <lineage>
        <taxon>Eukaryota</taxon>
        <taxon>Metazoa</taxon>
        <taxon>Ecdysozoa</taxon>
        <taxon>Arthropoda</taxon>
        <taxon>Chelicerata</taxon>
        <taxon>Arachnida</taxon>
        <taxon>Acari</taxon>
        <taxon>Parasitiformes</taxon>
        <taxon>Ixodida</taxon>
        <taxon>Ixodoidea</taxon>
        <taxon>Ixodidae</taxon>
        <taxon>Rhipicephalinae</taxon>
        <taxon>Rhipicephalus</taxon>
        <taxon>Rhipicephalus</taxon>
    </lineage>
</organism>
<dbReference type="GO" id="GO:0005576">
    <property type="term" value="C:extracellular region"/>
    <property type="evidence" value="ECO:0007669"/>
    <property type="project" value="TreeGrafter"/>
</dbReference>
<feature type="transmembrane region" description="Helical" evidence="2">
    <location>
        <begin position="95"/>
        <end position="116"/>
    </location>
</feature>
<gene>
    <name evidence="4" type="ORF">HPB52_019038</name>
</gene>
<dbReference type="GO" id="GO:0004568">
    <property type="term" value="F:chitinase activity"/>
    <property type="evidence" value="ECO:0007669"/>
    <property type="project" value="TreeGrafter"/>
</dbReference>
<dbReference type="InterPro" id="IPR050314">
    <property type="entry name" value="Glycosyl_Hydrlase_18"/>
</dbReference>
<keyword evidence="5" id="KW-1185">Reference proteome</keyword>
<proteinExistence type="predicted"/>
<dbReference type="PANTHER" id="PTHR11177">
    <property type="entry name" value="CHITINASE"/>
    <property type="match status" value="1"/>
</dbReference>
<feature type="region of interest" description="Disordered" evidence="1">
    <location>
        <begin position="517"/>
        <end position="545"/>
    </location>
</feature>
<dbReference type="GO" id="GO:0005975">
    <property type="term" value="P:carbohydrate metabolic process"/>
    <property type="evidence" value="ECO:0007669"/>
    <property type="project" value="InterPro"/>
</dbReference>
<dbReference type="GO" id="GO:0006032">
    <property type="term" value="P:chitin catabolic process"/>
    <property type="evidence" value="ECO:0007669"/>
    <property type="project" value="TreeGrafter"/>
</dbReference>